<dbReference type="InterPro" id="IPR001394">
    <property type="entry name" value="Peptidase_C19_UCH"/>
</dbReference>
<dbReference type="Gene3D" id="3.90.70.10">
    <property type="entry name" value="Cysteine proteinases"/>
    <property type="match status" value="1"/>
</dbReference>
<keyword evidence="5" id="KW-0833">Ubl conjugation pathway</keyword>
<keyword evidence="6" id="KW-0378">Hydrolase</keyword>
<name>J9DBR1_EDHAE</name>
<dbReference type="PANTHER" id="PTHR24006">
    <property type="entry name" value="UBIQUITIN CARBOXYL-TERMINAL HYDROLASE"/>
    <property type="match status" value="1"/>
</dbReference>
<keyword evidence="4" id="KW-0645">Protease</keyword>
<dbReference type="GO" id="GO:0005634">
    <property type="term" value="C:nucleus"/>
    <property type="evidence" value="ECO:0007669"/>
    <property type="project" value="UniProtKB-SubCell"/>
</dbReference>
<comment type="similarity">
    <text evidence="2">Belongs to the peptidase C19 family.</text>
</comment>
<accession>J9DBR1</accession>
<sequence length="349" mass="40755">MRHLLRVVFFILLSTISCLQLASTHVYELKKMRNEIASELAQFDDKVDQLKGKQLLIDNKCGMINTEGICYFNAVIQSLFANRNFVLFYIMNDFKPTQELSLNTQILAMKMLKARNVNPIPFLETYSEHQRLLNHCTLHGGNPLVLLEELLIGLYSEIEDDENLNFMEGAPQNYFVTERYSTTCKKCRRRTVDEISNVTMNIPFSNTLEESLSFYNNVKEVSNVNKYYKCSKCNVFNPIIPDDIKVDIIYPNHLIIVFERVQIKNNVIYSIFQEIEMNETITIDGKKYELYSAVCSYMLKRGYHANAIVKKNGSWVLFNDNQLEIFSQDNDNKTVFNNYAWILFFKCIE</sequence>
<proteinExistence type="inferred from homology"/>
<evidence type="ECO:0000256" key="4">
    <source>
        <dbReference type="ARBA" id="ARBA00022670"/>
    </source>
</evidence>
<gene>
    <name evidence="10" type="ORF">EDEG_00742</name>
</gene>
<reference evidence="10 11" key="1">
    <citation type="submission" date="2011-08" db="EMBL/GenBank/DDBJ databases">
        <authorList>
            <person name="Liu Z.J."/>
            <person name="Shi F.L."/>
            <person name="Lu J.Q."/>
            <person name="Li M."/>
            <person name="Wang Z.L."/>
        </authorList>
    </citation>
    <scope>NUCLEOTIDE SEQUENCE [LARGE SCALE GENOMIC DNA]</scope>
    <source>
        <strain evidence="10 11">USNM 41457</strain>
    </source>
</reference>
<dbReference type="HOGENOM" id="CLU_794589_0_0_1"/>
<organism evidence="10 11">
    <name type="scientific">Edhazardia aedis (strain USNM 41457)</name>
    <name type="common">Microsporidian parasite</name>
    <dbReference type="NCBI Taxonomy" id="1003232"/>
    <lineage>
        <taxon>Eukaryota</taxon>
        <taxon>Fungi</taxon>
        <taxon>Fungi incertae sedis</taxon>
        <taxon>Microsporidia</taxon>
        <taxon>Edhazardia</taxon>
    </lineage>
</organism>
<evidence type="ECO:0000313" key="10">
    <source>
        <dbReference type="EMBL" id="EJW05161.1"/>
    </source>
</evidence>
<dbReference type="InterPro" id="IPR050164">
    <property type="entry name" value="Peptidase_C19"/>
</dbReference>
<feature type="signal peptide" evidence="8">
    <location>
        <begin position="1"/>
        <end position="18"/>
    </location>
</feature>
<dbReference type="EC" id="3.4.19.12" evidence="3"/>
<reference evidence="11" key="2">
    <citation type="submission" date="2015-07" db="EMBL/GenBank/DDBJ databases">
        <title>Contrasting host-pathogen interactions and genome evolution in two generalist and specialist microsporidian pathogens of mosquitoes.</title>
        <authorList>
            <consortium name="The Broad Institute Genomics Platform"/>
            <consortium name="The Broad Institute Genome Sequencing Center for Infectious Disease"/>
            <person name="Cuomo C.A."/>
            <person name="Sanscrainte N.D."/>
            <person name="Goldberg J.M."/>
            <person name="Heiman D."/>
            <person name="Young S."/>
            <person name="Zeng Q."/>
            <person name="Becnel J.J."/>
            <person name="Birren B.W."/>
        </authorList>
    </citation>
    <scope>NUCLEOTIDE SEQUENCE [LARGE SCALE GENOMIC DNA]</scope>
    <source>
        <strain evidence="11">USNM 41457</strain>
    </source>
</reference>
<protein>
    <recommendedName>
        <fullName evidence="3">ubiquitinyl hydrolase 1</fullName>
        <ecNumber evidence="3">3.4.19.12</ecNumber>
    </recommendedName>
</protein>
<keyword evidence="8" id="KW-0732">Signal</keyword>
<dbReference type="Proteomes" id="UP000003163">
    <property type="component" value="Unassembled WGS sequence"/>
</dbReference>
<feature type="domain" description="USP" evidence="9">
    <location>
        <begin position="61"/>
        <end position="348"/>
    </location>
</feature>
<dbReference type="GO" id="GO:0004843">
    <property type="term" value="F:cysteine-type deubiquitinase activity"/>
    <property type="evidence" value="ECO:0007669"/>
    <property type="project" value="UniProtKB-EC"/>
</dbReference>
<evidence type="ECO:0000256" key="3">
    <source>
        <dbReference type="ARBA" id="ARBA00012759"/>
    </source>
</evidence>
<keyword evidence="11" id="KW-1185">Reference proteome</keyword>
<evidence type="ECO:0000259" key="9">
    <source>
        <dbReference type="PROSITE" id="PS50235"/>
    </source>
</evidence>
<evidence type="ECO:0000313" key="11">
    <source>
        <dbReference type="Proteomes" id="UP000003163"/>
    </source>
</evidence>
<dbReference type="GO" id="GO:0016579">
    <property type="term" value="P:protein deubiquitination"/>
    <property type="evidence" value="ECO:0007669"/>
    <property type="project" value="InterPro"/>
</dbReference>
<evidence type="ECO:0000256" key="2">
    <source>
        <dbReference type="ARBA" id="ARBA00009085"/>
    </source>
</evidence>
<dbReference type="PROSITE" id="PS51257">
    <property type="entry name" value="PROKAR_LIPOPROTEIN"/>
    <property type="match status" value="1"/>
</dbReference>
<dbReference type="InterPro" id="IPR038765">
    <property type="entry name" value="Papain-like_cys_pep_sf"/>
</dbReference>
<keyword evidence="7" id="KW-0788">Thiol protease</keyword>
<comment type="catalytic activity">
    <reaction evidence="1">
        <text>Thiol-dependent hydrolysis of ester, thioester, amide, peptide and isopeptide bonds formed by the C-terminal Gly of ubiquitin (a 76-residue protein attached to proteins as an intracellular targeting signal).</text>
        <dbReference type="EC" id="3.4.19.12"/>
    </reaction>
</comment>
<evidence type="ECO:0000256" key="5">
    <source>
        <dbReference type="ARBA" id="ARBA00022786"/>
    </source>
</evidence>
<evidence type="ECO:0000256" key="7">
    <source>
        <dbReference type="ARBA" id="ARBA00022807"/>
    </source>
</evidence>
<dbReference type="PANTHER" id="PTHR24006:SF722">
    <property type="entry name" value="UBIQUITIN CARBOXYL-TERMINAL HYDROLASE 48"/>
    <property type="match status" value="1"/>
</dbReference>
<dbReference type="AlphaFoldDB" id="J9DBR1"/>
<evidence type="ECO:0000256" key="1">
    <source>
        <dbReference type="ARBA" id="ARBA00000707"/>
    </source>
</evidence>
<evidence type="ECO:0000256" key="6">
    <source>
        <dbReference type="ARBA" id="ARBA00022801"/>
    </source>
</evidence>
<dbReference type="CDD" id="cd02257">
    <property type="entry name" value="Peptidase_C19"/>
    <property type="match status" value="1"/>
</dbReference>
<dbReference type="InParanoid" id="J9DBR1"/>
<dbReference type="Pfam" id="PF00443">
    <property type="entry name" value="UCH"/>
    <property type="match status" value="1"/>
</dbReference>
<dbReference type="EMBL" id="AFBI03000009">
    <property type="protein sequence ID" value="EJW05161.1"/>
    <property type="molecule type" value="Genomic_DNA"/>
</dbReference>
<dbReference type="GO" id="GO:0005829">
    <property type="term" value="C:cytosol"/>
    <property type="evidence" value="ECO:0007669"/>
    <property type="project" value="TreeGrafter"/>
</dbReference>
<feature type="chain" id="PRO_5003823054" description="ubiquitinyl hydrolase 1" evidence="8">
    <location>
        <begin position="19"/>
        <end position="349"/>
    </location>
</feature>
<dbReference type="InterPro" id="IPR028889">
    <property type="entry name" value="USP"/>
</dbReference>
<dbReference type="SUPFAM" id="SSF54001">
    <property type="entry name" value="Cysteine proteinases"/>
    <property type="match status" value="1"/>
</dbReference>
<dbReference type="VEuPathDB" id="MicrosporidiaDB:EDEG_00742"/>
<comment type="caution">
    <text evidence="10">The sequence shown here is derived from an EMBL/GenBank/DDBJ whole genome shotgun (WGS) entry which is preliminary data.</text>
</comment>
<dbReference type="PROSITE" id="PS50235">
    <property type="entry name" value="USP_3"/>
    <property type="match status" value="1"/>
</dbReference>
<evidence type="ECO:0000256" key="8">
    <source>
        <dbReference type="SAM" id="SignalP"/>
    </source>
</evidence>
<dbReference type="GO" id="GO:0006508">
    <property type="term" value="P:proteolysis"/>
    <property type="evidence" value="ECO:0007669"/>
    <property type="project" value="UniProtKB-KW"/>
</dbReference>